<dbReference type="KEGG" id="plal:FXN65_23945"/>
<sequence length="105" mass="11474">MRTQALGLLVVLLSGCDSEASRVEDLVRENLKDPTSAQFKEIRKSKDGTYFCGEVNAKNSMGGYTGFTGFAVGPMDSSFPDVSFEINAVMDRCYDLPPIEVHATE</sequence>
<proteinExistence type="predicted"/>
<keyword evidence="2" id="KW-1185">Reference proteome</keyword>
<dbReference type="AlphaFoldDB" id="A0A5J6QT91"/>
<evidence type="ECO:0000313" key="1">
    <source>
        <dbReference type="EMBL" id="QEY64962.1"/>
    </source>
</evidence>
<dbReference type="RefSeq" id="WP_151137067.1">
    <property type="nucleotide sequence ID" value="NZ_CP043311.1"/>
</dbReference>
<gene>
    <name evidence="1" type="ORF">FXN65_23945</name>
</gene>
<accession>A0A5J6QT91</accession>
<protein>
    <recommendedName>
        <fullName evidence="3">Lipoprotein</fullName>
    </recommendedName>
</protein>
<evidence type="ECO:0008006" key="3">
    <source>
        <dbReference type="Google" id="ProtNLM"/>
    </source>
</evidence>
<dbReference type="Proteomes" id="UP000327179">
    <property type="component" value="Chromosome"/>
</dbReference>
<dbReference type="EMBL" id="CP043311">
    <property type="protein sequence ID" value="QEY64962.1"/>
    <property type="molecule type" value="Genomic_DNA"/>
</dbReference>
<name>A0A5J6QT91_9GAMM</name>
<evidence type="ECO:0000313" key="2">
    <source>
        <dbReference type="Proteomes" id="UP000327179"/>
    </source>
</evidence>
<organism evidence="1 2">
    <name type="scientific">Metapseudomonas lalkuanensis</name>
    <dbReference type="NCBI Taxonomy" id="2604832"/>
    <lineage>
        <taxon>Bacteria</taxon>
        <taxon>Pseudomonadati</taxon>
        <taxon>Pseudomonadota</taxon>
        <taxon>Gammaproteobacteria</taxon>
        <taxon>Pseudomonadales</taxon>
        <taxon>Pseudomonadaceae</taxon>
        <taxon>Metapseudomonas</taxon>
    </lineage>
</organism>
<reference evidence="1 2" key="1">
    <citation type="submission" date="2019-08" db="EMBL/GenBank/DDBJ databases">
        <title>Whole-genome Sequencing of e-waste polymer degrading bacterium Pseudomonas sp. strain PE08.</title>
        <authorList>
            <person name="Kirdat K."/>
            <person name="Debbarma P."/>
            <person name="Narawade N."/>
            <person name="Suyal D."/>
            <person name="Thorat V."/>
            <person name="Shouche Y."/>
            <person name="Goel R."/>
            <person name="Yadav A."/>
        </authorList>
    </citation>
    <scope>NUCLEOTIDE SEQUENCE [LARGE SCALE GENOMIC DNA]</scope>
    <source>
        <strain evidence="1 2">PE08</strain>
    </source>
</reference>
<dbReference type="PROSITE" id="PS51257">
    <property type="entry name" value="PROKAR_LIPOPROTEIN"/>
    <property type="match status" value="1"/>
</dbReference>